<evidence type="ECO:0000256" key="1">
    <source>
        <dbReference type="ARBA" id="ARBA00004123"/>
    </source>
</evidence>
<dbReference type="Proteomes" id="UP000314983">
    <property type="component" value="Chromosome 18"/>
</dbReference>
<dbReference type="GeneTree" id="ENSGT00730000111482"/>
<dbReference type="Ensembl" id="ENSEEET00000007898.2">
    <property type="protein sequence ID" value="ENSEEEP00000007792.1"/>
    <property type="gene ID" value="ENSEEEG00000004077.2"/>
</dbReference>
<comment type="subcellular location">
    <subcellularLocation>
        <location evidence="1">Nucleus</location>
    </subcellularLocation>
</comment>
<evidence type="ECO:0000259" key="6">
    <source>
        <dbReference type="PROSITE" id="PS50888"/>
    </source>
</evidence>
<accession>A0A4W4E7T3</accession>
<keyword evidence="3" id="KW-0805">Transcription regulation</keyword>
<proteinExistence type="predicted"/>
<dbReference type="AlphaFoldDB" id="A0A4W4E7T3"/>
<dbReference type="InterPro" id="IPR011598">
    <property type="entry name" value="bHLH_dom"/>
</dbReference>
<evidence type="ECO:0000256" key="5">
    <source>
        <dbReference type="ARBA" id="ARBA00023242"/>
    </source>
</evidence>
<dbReference type="Pfam" id="PF00010">
    <property type="entry name" value="HLH"/>
    <property type="match status" value="1"/>
</dbReference>
<reference evidence="7" key="3">
    <citation type="submission" date="2020-05" db="EMBL/GenBank/DDBJ databases">
        <title>Electrophorus electricus (electric eel) genome, fEleEle1, primary haplotype.</title>
        <authorList>
            <person name="Myers G."/>
            <person name="Meyer A."/>
            <person name="Fedrigo O."/>
            <person name="Formenti G."/>
            <person name="Rhie A."/>
            <person name="Tracey A."/>
            <person name="Sims Y."/>
            <person name="Jarvis E.D."/>
        </authorList>
    </citation>
    <scope>NUCLEOTIDE SEQUENCE [LARGE SCALE GENOMIC DNA]</scope>
</reference>
<dbReference type="OMA" id="CPDATIT"/>
<reference evidence="8" key="2">
    <citation type="journal article" date="2017" name="Sci. Adv.">
        <title>A tail of two voltages: Proteomic comparison of the three electric organs of the electric eel.</title>
        <authorList>
            <person name="Traeger L.L."/>
            <person name="Sabat G."/>
            <person name="Barrett-Wilt G.A."/>
            <person name="Wells G.B."/>
            <person name="Sussman M.R."/>
        </authorList>
    </citation>
    <scope>NUCLEOTIDE SEQUENCE [LARGE SCALE GENOMIC DNA]</scope>
</reference>
<dbReference type="InterPro" id="IPR036638">
    <property type="entry name" value="HLH_DNA-bd_sf"/>
</dbReference>
<name>A0A4W4E7T3_ELEEL</name>
<dbReference type="SMART" id="SM00353">
    <property type="entry name" value="HLH"/>
    <property type="match status" value="1"/>
</dbReference>
<keyword evidence="2" id="KW-0678">Repressor</keyword>
<reference evidence="7" key="5">
    <citation type="submission" date="2025-09" db="UniProtKB">
        <authorList>
            <consortium name="Ensembl"/>
        </authorList>
    </citation>
    <scope>IDENTIFICATION</scope>
</reference>
<organism evidence="7 8">
    <name type="scientific">Electrophorus electricus</name>
    <name type="common">Electric eel</name>
    <name type="synonym">Gymnotus electricus</name>
    <dbReference type="NCBI Taxonomy" id="8005"/>
    <lineage>
        <taxon>Eukaryota</taxon>
        <taxon>Metazoa</taxon>
        <taxon>Chordata</taxon>
        <taxon>Craniata</taxon>
        <taxon>Vertebrata</taxon>
        <taxon>Euteleostomi</taxon>
        <taxon>Actinopterygii</taxon>
        <taxon>Neopterygii</taxon>
        <taxon>Teleostei</taxon>
        <taxon>Ostariophysi</taxon>
        <taxon>Gymnotiformes</taxon>
        <taxon>Gymnotoidei</taxon>
        <taxon>Gymnotidae</taxon>
        <taxon>Electrophorus</taxon>
    </lineage>
</organism>
<evidence type="ECO:0000313" key="8">
    <source>
        <dbReference type="Proteomes" id="UP000314983"/>
    </source>
</evidence>
<reference evidence="8" key="1">
    <citation type="journal article" date="2014" name="Science">
        <title>Nonhuman genetics. Genomic basis for the convergent evolution of electric organs.</title>
        <authorList>
            <person name="Gallant J.R."/>
            <person name="Traeger L.L."/>
            <person name="Volkening J.D."/>
            <person name="Moffett H."/>
            <person name="Chen P.H."/>
            <person name="Novina C.D."/>
            <person name="Phillips G.N.Jr."/>
            <person name="Anand R."/>
            <person name="Wells G.B."/>
            <person name="Pinch M."/>
            <person name="Guth R."/>
            <person name="Unguez G.A."/>
            <person name="Albert J.S."/>
            <person name="Zakon H.H."/>
            <person name="Samanta M.P."/>
            <person name="Sussman M.R."/>
        </authorList>
    </citation>
    <scope>NUCLEOTIDE SEQUENCE [LARGE SCALE GENOMIC DNA]</scope>
</reference>
<keyword evidence="5" id="KW-0539">Nucleus</keyword>
<dbReference type="PROSITE" id="PS50888">
    <property type="entry name" value="BHLH"/>
    <property type="match status" value="1"/>
</dbReference>
<keyword evidence="8" id="KW-1185">Reference proteome</keyword>
<dbReference type="Gene3D" id="4.10.280.10">
    <property type="entry name" value="Helix-loop-helix DNA-binding domain"/>
    <property type="match status" value="1"/>
</dbReference>
<reference evidence="7" key="4">
    <citation type="submission" date="2025-08" db="UniProtKB">
        <authorList>
            <consortium name="Ensembl"/>
        </authorList>
    </citation>
    <scope>IDENTIFICATION</scope>
</reference>
<dbReference type="GO" id="GO:0005634">
    <property type="term" value="C:nucleus"/>
    <property type="evidence" value="ECO:0007669"/>
    <property type="project" value="UniProtKB-SubCell"/>
</dbReference>
<dbReference type="GO" id="GO:0046983">
    <property type="term" value="F:protein dimerization activity"/>
    <property type="evidence" value="ECO:0007669"/>
    <property type="project" value="InterPro"/>
</dbReference>
<sequence length="221" mass="24815">KLCLHNSRATNGRVSKPLMEKKRRARINTCLDQLKTILESFYSNNIRKRKLEKADILELTVKHLKHLQKTEKEFAITSGMAEYQAGVRRCLASVNQFIVMADANTACRFNALTHLSNNLFCLGAHGPDSSTVDSDTSRSLAATNTLMAHSPATSANTFVSCPDATITVSQRIDRNHNGMSNRTETFDKDKTLGLSEQHKHVHVNRTCAVSTALKQNYWRPW</sequence>
<feature type="domain" description="BHLH" evidence="6">
    <location>
        <begin position="11"/>
        <end position="67"/>
    </location>
</feature>
<dbReference type="SUPFAM" id="SSF47459">
    <property type="entry name" value="HLH, helix-loop-helix DNA-binding domain"/>
    <property type="match status" value="1"/>
</dbReference>
<dbReference type="STRING" id="8005.ENSEEEP00000007792"/>
<dbReference type="InterPro" id="IPR050370">
    <property type="entry name" value="HES_HEY"/>
</dbReference>
<gene>
    <name evidence="7" type="primary">her3</name>
</gene>
<protein>
    <recommendedName>
        <fullName evidence="6">BHLH domain-containing protein</fullName>
    </recommendedName>
</protein>
<evidence type="ECO:0000256" key="4">
    <source>
        <dbReference type="ARBA" id="ARBA00023163"/>
    </source>
</evidence>
<keyword evidence="4" id="KW-0804">Transcription</keyword>
<evidence type="ECO:0000313" key="7">
    <source>
        <dbReference type="Ensembl" id="ENSEEEP00000007792.1"/>
    </source>
</evidence>
<evidence type="ECO:0000256" key="2">
    <source>
        <dbReference type="ARBA" id="ARBA00022491"/>
    </source>
</evidence>
<dbReference type="FunFam" id="4.10.280.10:FF:000077">
    <property type="entry name" value="transcription factor HES-3 isoform X2"/>
    <property type="match status" value="1"/>
</dbReference>
<evidence type="ECO:0000256" key="3">
    <source>
        <dbReference type="ARBA" id="ARBA00023015"/>
    </source>
</evidence>
<dbReference type="PANTHER" id="PTHR10985">
    <property type="entry name" value="BASIC HELIX-LOOP-HELIX TRANSCRIPTION FACTOR, HES-RELATED"/>
    <property type="match status" value="1"/>
</dbReference>